<organism evidence="1 2">
    <name type="scientific">Dolichospermum compactum NIES-806</name>
    <dbReference type="NCBI Taxonomy" id="1973481"/>
    <lineage>
        <taxon>Bacteria</taxon>
        <taxon>Bacillati</taxon>
        <taxon>Cyanobacteriota</taxon>
        <taxon>Cyanophyceae</taxon>
        <taxon>Nostocales</taxon>
        <taxon>Aphanizomenonaceae</taxon>
        <taxon>Dolichospermum</taxon>
        <taxon>Dolichospermum compactum</taxon>
    </lineage>
</organism>
<proteinExistence type="predicted"/>
<dbReference type="KEGG" id="dcm:NIES806_47170"/>
<gene>
    <name evidence="1" type="ORF">NIES806_47170</name>
</gene>
<evidence type="ECO:0000313" key="1">
    <source>
        <dbReference type="EMBL" id="BAZ88479.1"/>
    </source>
</evidence>
<dbReference type="EMBL" id="AP018316">
    <property type="protein sequence ID" value="BAZ88479.1"/>
    <property type="molecule type" value="Genomic_DNA"/>
</dbReference>
<dbReference type="Proteomes" id="UP000218702">
    <property type="component" value="Chromosome"/>
</dbReference>
<dbReference type="RefSeq" id="WP_157750052.1">
    <property type="nucleotide sequence ID" value="NZ_AP018316.1"/>
</dbReference>
<keyword evidence="2" id="KW-1185">Reference proteome</keyword>
<dbReference type="AlphaFoldDB" id="A0A1Z4VB06"/>
<protein>
    <submittedName>
        <fullName evidence="1">Uncharacterized protein</fullName>
    </submittedName>
</protein>
<name>A0A1Z4VB06_9CYAN</name>
<reference evidence="1 2" key="1">
    <citation type="submission" date="2017-06" db="EMBL/GenBank/DDBJ databases">
        <title>Genome sequencing of cyanobaciteial culture collection at National Institute for Environmental Studies (NIES).</title>
        <authorList>
            <person name="Hirose Y."/>
            <person name="Shimura Y."/>
            <person name="Fujisawa T."/>
            <person name="Nakamura Y."/>
            <person name="Kawachi M."/>
        </authorList>
    </citation>
    <scope>NUCLEOTIDE SEQUENCE [LARGE SCALE GENOMIC DNA]</scope>
    <source>
        <strain evidence="1 2">NIES-806</strain>
    </source>
</reference>
<sequence>MLVQQGIAYTTDKKEWITRALKLLPRLEVNENEYPWKFIKAIQEYLLDVN</sequence>
<evidence type="ECO:0000313" key="2">
    <source>
        <dbReference type="Proteomes" id="UP000218702"/>
    </source>
</evidence>
<accession>A0A1Z4VB06</accession>